<comment type="subcellular location">
    <subcellularLocation>
        <location evidence="1">Cytoplasm</location>
        <location evidence="1">Cytosol</location>
    </subcellularLocation>
</comment>
<evidence type="ECO:0000256" key="2">
    <source>
        <dbReference type="ARBA" id="ARBA00022490"/>
    </source>
</evidence>
<gene>
    <name evidence="5" type="ORF">M427DRAFT_153767</name>
</gene>
<feature type="region of interest" description="Disordered" evidence="3">
    <location>
        <begin position="40"/>
        <end position="59"/>
    </location>
</feature>
<organism evidence="5 6">
    <name type="scientific">Gonapodya prolifera (strain JEL478)</name>
    <name type="common">Monoblepharis prolifera</name>
    <dbReference type="NCBI Taxonomy" id="1344416"/>
    <lineage>
        <taxon>Eukaryota</taxon>
        <taxon>Fungi</taxon>
        <taxon>Fungi incertae sedis</taxon>
        <taxon>Chytridiomycota</taxon>
        <taxon>Chytridiomycota incertae sedis</taxon>
        <taxon>Monoblepharidomycetes</taxon>
        <taxon>Monoblepharidales</taxon>
        <taxon>Gonapodyaceae</taxon>
        <taxon>Gonapodya</taxon>
    </lineage>
</organism>
<dbReference type="EMBL" id="KQ965746">
    <property type="protein sequence ID" value="KXS17575.1"/>
    <property type="molecule type" value="Genomic_DNA"/>
</dbReference>
<feature type="domain" description="Ubiquitin-like" evidence="4">
    <location>
        <begin position="64"/>
        <end position="137"/>
    </location>
</feature>
<dbReference type="GO" id="GO:0071818">
    <property type="term" value="C:BAT3 complex"/>
    <property type="evidence" value="ECO:0007669"/>
    <property type="project" value="TreeGrafter"/>
</dbReference>
<keyword evidence="6" id="KW-1185">Reference proteome</keyword>
<dbReference type="PANTHER" id="PTHR46555:SF1">
    <property type="entry name" value="UBIQUITIN-LIKE PROTEIN 4A"/>
    <property type="match status" value="1"/>
</dbReference>
<sequence length="255" mass="27436">MGEAAYISSYLNQLIQREKVFPPYYVPPIDADPIAIPTPSKPFSIGASPEAREDHDDEPIEDSLDLEIKSLKPRLTIKISIASNAPVEELKRLIAEQAPEFPAELQRLVFSGKGLVEGRTLDEYALTSGATVHLLKKAGTPAQPSPSASQQPQSSPSHGSSSAISPTATTIANQSSTAPTTEGGRANEPSHPVSLASNTSPESSASISAAGRNKDSRFWDALRAFLNEHFTEPDDAQNVFNSFKASYDELLKLHK</sequence>
<keyword evidence="2" id="KW-0963">Cytoplasm</keyword>
<dbReference type="Proteomes" id="UP000070544">
    <property type="component" value="Unassembled WGS sequence"/>
</dbReference>
<dbReference type="STRING" id="1344416.A0A139AM90"/>
<accession>A0A139AM90</accession>
<evidence type="ECO:0000259" key="4">
    <source>
        <dbReference type="PROSITE" id="PS50053"/>
    </source>
</evidence>
<feature type="compositionally biased region" description="Polar residues" evidence="3">
    <location>
        <begin position="195"/>
        <end position="207"/>
    </location>
</feature>
<proteinExistence type="predicted"/>
<dbReference type="GO" id="GO:0071816">
    <property type="term" value="P:tail-anchored membrane protein insertion into ER membrane"/>
    <property type="evidence" value="ECO:0007669"/>
    <property type="project" value="TreeGrafter"/>
</dbReference>
<evidence type="ECO:0000256" key="3">
    <source>
        <dbReference type="SAM" id="MobiDB-lite"/>
    </source>
</evidence>
<dbReference type="InterPro" id="IPR029071">
    <property type="entry name" value="Ubiquitin-like_domsf"/>
</dbReference>
<dbReference type="InterPro" id="IPR000626">
    <property type="entry name" value="Ubiquitin-like_dom"/>
</dbReference>
<dbReference type="PANTHER" id="PTHR46555">
    <property type="entry name" value="UBIQUITIN-LIKE PROTEIN 4A"/>
    <property type="match status" value="1"/>
</dbReference>
<evidence type="ECO:0000313" key="6">
    <source>
        <dbReference type="Proteomes" id="UP000070544"/>
    </source>
</evidence>
<name>A0A139AM90_GONPJ</name>
<reference evidence="5 6" key="1">
    <citation type="journal article" date="2015" name="Genome Biol. Evol.">
        <title>Phylogenomic analyses indicate that early fungi evolved digesting cell walls of algal ancestors of land plants.</title>
        <authorList>
            <person name="Chang Y."/>
            <person name="Wang S."/>
            <person name="Sekimoto S."/>
            <person name="Aerts A.L."/>
            <person name="Choi C."/>
            <person name="Clum A."/>
            <person name="LaButti K.M."/>
            <person name="Lindquist E.A."/>
            <person name="Yee Ngan C."/>
            <person name="Ohm R.A."/>
            <person name="Salamov A.A."/>
            <person name="Grigoriev I.V."/>
            <person name="Spatafora J.W."/>
            <person name="Berbee M.L."/>
        </authorList>
    </citation>
    <scope>NUCLEOTIDE SEQUENCE [LARGE SCALE GENOMIC DNA]</scope>
    <source>
        <strain evidence="5 6">JEL478</strain>
    </source>
</reference>
<dbReference type="Gene3D" id="3.10.20.90">
    <property type="entry name" value="Phosphatidylinositol 3-kinase Catalytic Subunit, Chain A, domain 1"/>
    <property type="match status" value="1"/>
</dbReference>
<dbReference type="AlphaFoldDB" id="A0A139AM90"/>
<dbReference type="OrthoDB" id="428577at2759"/>
<feature type="compositionally biased region" description="Low complexity" evidence="3">
    <location>
        <begin position="141"/>
        <end position="172"/>
    </location>
</feature>
<evidence type="ECO:0000256" key="1">
    <source>
        <dbReference type="ARBA" id="ARBA00004514"/>
    </source>
</evidence>
<protein>
    <recommendedName>
        <fullName evidence="4">Ubiquitin-like domain-containing protein</fullName>
    </recommendedName>
</protein>
<dbReference type="GO" id="GO:0006620">
    <property type="term" value="P:post-translational protein targeting to endoplasmic reticulum membrane"/>
    <property type="evidence" value="ECO:0007669"/>
    <property type="project" value="InterPro"/>
</dbReference>
<dbReference type="SUPFAM" id="SSF54236">
    <property type="entry name" value="Ubiquitin-like"/>
    <property type="match status" value="1"/>
</dbReference>
<dbReference type="SMART" id="SM00213">
    <property type="entry name" value="UBQ"/>
    <property type="match status" value="1"/>
</dbReference>
<dbReference type="InterPro" id="IPR047154">
    <property type="entry name" value="UBL4A-like"/>
</dbReference>
<feature type="region of interest" description="Disordered" evidence="3">
    <location>
        <begin position="138"/>
        <end position="212"/>
    </location>
</feature>
<evidence type="ECO:0000313" key="5">
    <source>
        <dbReference type="EMBL" id="KXS17575.1"/>
    </source>
</evidence>
<dbReference type="Pfam" id="PF00240">
    <property type="entry name" value="ubiquitin"/>
    <property type="match status" value="1"/>
</dbReference>
<dbReference type="GO" id="GO:0051087">
    <property type="term" value="F:protein-folding chaperone binding"/>
    <property type="evidence" value="ECO:0007669"/>
    <property type="project" value="TreeGrafter"/>
</dbReference>
<dbReference type="PROSITE" id="PS50053">
    <property type="entry name" value="UBIQUITIN_2"/>
    <property type="match status" value="1"/>
</dbReference>